<evidence type="ECO:0000313" key="2">
    <source>
        <dbReference type="Proteomes" id="UP000321051"/>
    </source>
</evidence>
<dbReference type="OrthoDB" id="1956935at2"/>
<accession>A0A510Y1F0</accession>
<dbReference type="AlphaFoldDB" id="A0A510Y1F0"/>
<proteinExistence type="predicted"/>
<keyword evidence="2" id="KW-1185">Reference proteome</keyword>
<comment type="caution">
    <text evidence="1">The sequence shown here is derived from an EMBL/GenBank/DDBJ whole genome shotgun (WGS) entry which is preliminary data.</text>
</comment>
<dbReference type="Proteomes" id="UP000321051">
    <property type="component" value="Unassembled WGS sequence"/>
</dbReference>
<sequence length="135" mass="15548">MKLLNTNAGIQKAKFANKVDHIEDIQEDIEYMEKISERYKIVEVAVMTEEEYNEFSTSMMADWDFLDGKGGTDSTTATEAHESKRMFEWTKEEMDEFRKGAYRECIGITTPQANEMIVVDPQGHNYARYSALVKG</sequence>
<dbReference type="EMBL" id="BJUN01000001">
    <property type="protein sequence ID" value="GEK57109.1"/>
    <property type="molecule type" value="Genomic_DNA"/>
</dbReference>
<dbReference type="RefSeq" id="WP_094907739.1">
    <property type="nucleotide sequence ID" value="NZ_BJUN01000001.1"/>
</dbReference>
<gene>
    <name evidence="1" type="ORF">MHA01_00140</name>
</gene>
<reference evidence="1 2" key="1">
    <citation type="submission" date="2019-07" db="EMBL/GenBank/DDBJ databases">
        <title>Whole genome shotgun sequence of Marinococcus halophilus NBRC 102359.</title>
        <authorList>
            <person name="Hosoyama A."/>
            <person name="Uohara A."/>
            <person name="Ohji S."/>
            <person name="Ichikawa N."/>
        </authorList>
    </citation>
    <scope>NUCLEOTIDE SEQUENCE [LARGE SCALE GENOMIC DNA]</scope>
    <source>
        <strain evidence="1 2">NBRC 102359</strain>
    </source>
</reference>
<name>A0A510Y1F0_MARHA</name>
<protein>
    <submittedName>
        <fullName evidence="1">Uncharacterized protein</fullName>
    </submittedName>
</protein>
<evidence type="ECO:0000313" key="1">
    <source>
        <dbReference type="EMBL" id="GEK57109.1"/>
    </source>
</evidence>
<organism evidence="1 2">
    <name type="scientific">Marinococcus halophilus</name>
    <dbReference type="NCBI Taxonomy" id="1371"/>
    <lineage>
        <taxon>Bacteria</taxon>
        <taxon>Bacillati</taxon>
        <taxon>Bacillota</taxon>
        <taxon>Bacilli</taxon>
        <taxon>Bacillales</taxon>
        <taxon>Bacillaceae</taxon>
        <taxon>Marinococcus</taxon>
    </lineage>
</organism>